<gene>
    <name evidence="1" type="ORF">SAMN05660461_2766</name>
</gene>
<accession>A0A1T5NVH4</accession>
<dbReference type="AlphaFoldDB" id="A0A1T5NVH4"/>
<proteinExistence type="predicted"/>
<keyword evidence="2" id="KW-1185">Reference proteome</keyword>
<protein>
    <submittedName>
        <fullName evidence="1">Uncharacterized protein</fullName>
    </submittedName>
</protein>
<name>A0A1T5NVH4_9BACT</name>
<evidence type="ECO:0000313" key="1">
    <source>
        <dbReference type="EMBL" id="SKD04148.1"/>
    </source>
</evidence>
<dbReference type="Proteomes" id="UP000190166">
    <property type="component" value="Unassembled WGS sequence"/>
</dbReference>
<organism evidence="1 2">
    <name type="scientific">Chitinophaga ginsengisegetis</name>
    <dbReference type="NCBI Taxonomy" id="393003"/>
    <lineage>
        <taxon>Bacteria</taxon>
        <taxon>Pseudomonadati</taxon>
        <taxon>Bacteroidota</taxon>
        <taxon>Chitinophagia</taxon>
        <taxon>Chitinophagales</taxon>
        <taxon>Chitinophagaceae</taxon>
        <taxon>Chitinophaga</taxon>
    </lineage>
</organism>
<evidence type="ECO:0000313" key="2">
    <source>
        <dbReference type="Proteomes" id="UP000190166"/>
    </source>
</evidence>
<sequence>MKKVAYDPDGGKIWIRIEMTGIYFITYIYQMWAATADELPILTKPLRQNSNELPQPDYYLVQNDYKPGEPLINFDKRVLDISFRVRKYEDDNGYKLRVSVLQGDDFNTAKVIGSDQVGYGATATLGADVTGKQEDILLQLIAKQD</sequence>
<dbReference type="EMBL" id="FUZZ01000002">
    <property type="protein sequence ID" value="SKD04148.1"/>
    <property type="molecule type" value="Genomic_DNA"/>
</dbReference>
<reference evidence="1 2" key="1">
    <citation type="submission" date="2017-02" db="EMBL/GenBank/DDBJ databases">
        <authorList>
            <person name="Peterson S.W."/>
        </authorList>
    </citation>
    <scope>NUCLEOTIDE SEQUENCE [LARGE SCALE GENOMIC DNA]</scope>
    <source>
        <strain evidence="1 2">DSM 18108</strain>
    </source>
</reference>
<dbReference type="RefSeq" id="WP_079470089.1">
    <property type="nucleotide sequence ID" value="NZ_FUZZ01000002.1"/>
</dbReference>